<organism evidence="1 2">
    <name type="scientific">Fervidicola ferrireducens</name>
    <dbReference type="NCBI Taxonomy" id="520764"/>
    <lineage>
        <taxon>Bacteria</taxon>
        <taxon>Bacillati</taxon>
        <taxon>Bacillota</taxon>
        <taxon>Clostridia</taxon>
        <taxon>Thermosediminibacterales</taxon>
        <taxon>Thermosediminibacteraceae</taxon>
        <taxon>Fervidicola</taxon>
    </lineage>
</organism>
<sequence>MEKEEILKGLERYKAMTIEQVIDVILGGEARRGYYLVDRLRKEKMVRVERVPWDAKKKYAVLTRRGAEEVKGRSNIKTHEYYVKREELEEILKANEIFRITKKVGVDEIIGRREALEELKIPANKSSVKWMVDVCGRRYAIYIRDKWGKEMAEKGMLNSMGKDMGHIVVYEKREYYNADRRDWLTNMPAAKLYLVMIEEMGEMLRMLKEQEVVWRENVGKLKVHVGSGELVKLKDAPVRYAWEKNGKRMLLSDVTDGNVHEPAMLMKRTKEELKERWGAEGVVFFVRGVKEARVWGRLLGYKEFHYFLAKDEGDLYRALGGKVVLMRKGGDSDQVVTG</sequence>
<keyword evidence="2" id="KW-1185">Reference proteome</keyword>
<proteinExistence type="predicted"/>
<dbReference type="AlphaFoldDB" id="A0A140L2U1"/>
<evidence type="ECO:0000313" key="2">
    <source>
        <dbReference type="Proteomes" id="UP000070427"/>
    </source>
</evidence>
<gene>
    <name evidence="1" type="ORF">AN618_21580</name>
</gene>
<dbReference type="EMBL" id="LOED01000038">
    <property type="protein sequence ID" value="KXG74866.1"/>
    <property type="molecule type" value="Genomic_DNA"/>
</dbReference>
<reference evidence="1 2" key="1">
    <citation type="submission" date="2015-12" db="EMBL/GenBank/DDBJ databases">
        <title>Draft genome sequnece of Fervidicola ferrireducens strain Y170.</title>
        <authorList>
            <person name="Patel B.K."/>
        </authorList>
    </citation>
    <scope>NUCLEOTIDE SEQUENCE [LARGE SCALE GENOMIC DNA]</scope>
    <source>
        <strain evidence="1 2">Y170</strain>
    </source>
</reference>
<protein>
    <submittedName>
        <fullName evidence="1">Uncharacterized protein</fullName>
    </submittedName>
</protein>
<evidence type="ECO:0000313" key="1">
    <source>
        <dbReference type="EMBL" id="KXG74866.1"/>
    </source>
</evidence>
<name>A0A140L2U1_9FIRM</name>
<dbReference type="InParanoid" id="A0A140L2U1"/>
<dbReference type="Proteomes" id="UP000070427">
    <property type="component" value="Unassembled WGS sequence"/>
</dbReference>
<accession>A0A140L2U1</accession>
<comment type="caution">
    <text evidence="1">The sequence shown here is derived from an EMBL/GenBank/DDBJ whole genome shotgun (WGS) entry which is preliminary data.</text>
</comment>